<dbReference type="Gramene" id="EME26654">
    <property type="protein sequence ID" value="EME26654"/>
    <property type="gene ID" value="Gasu_57730"/>
</dbReference>
<proteinExistence type="predicted"/>
<dbReference type="InterPro" id="IPR032710">
    <property type="entry name" value="NTF2-like_dom_sf"/>
</dbReference>
<keyword evidence="2" id="KW-1185">Reference proteome</keyword>
<evidence type="ECO:0000313" key="1">
    <source>
        <dbReference type="EMBL" id="EME26654.1"/>
    </source>
</evidence>
<accession>M2XT83</accession>
<reference evidence="2" key="1">
    <citation type="journal article" date="2013" name="Science">
        <title>Gene transfer from bacteria and archaea facilitated evolution of an extremophilic eukaryote.</title>
        <authorList>
            <person name="Schonknecht G."/>
            <person name="Chen W.H."/>
            <person name="Ternes C.M."/>
            <person name="Barbier G.G."/>
            <person name="Shrestha R.P."/>
            <person name="Stanke M."/>
            <person name="Brautigam A."/>
            <person name="Baker B.J."/>
            <person name="Banfield J.F."/>
            <person name="Garavito R.M."/>
            <person name="Carr K."/>
            <person name="Wilkerson C."/>
            <person name="Rensing S.A."/>
            <person name="Gagneul D."/>
            <person name="Dickenson N.E."/>
            <person name="Oesterhelt C."/>
            <person name="Lercher M.J."/>
            <person name="Weber A.P."/>
        </authorList>
    </citation>
    <scope>NUCLEOTIDE SEQUENCE [LARGE SCALE GENOMIC DNA]</scope>
    <source>
        <strain evidence="2">074W</strain>
    </source>
</reference>
<dbReference type="InterPro" id="IPR018790">
    <property type="entry name" value="DUF2358"/>
</dbReference>
<dbReference type="Pfam" id="PF10184">
    <property type="entry name" value="DUF2358"/>
    <property type="match status" value="1"/>
</dbReference>
<name>M2XT83_GALSU</name>
<sequence>MCCTFVSITRPFVAIRHRKEGLVTYPEGIGTSKASKCCPLLRCHKRKENFRRQEKVSFKCVLEKLSTWMTHLTNILGDNTKKLWRQTTQAEEQQTEGETVQYSVVYSQKQLLKGQLENILRDFYFLPHTLRVGTALSHKLSRNVTLSHPVLERLGFPVVLHIPKLLFLLFISSFSFFKNWLKIEFLSLDDMEYLSPEEGQLVARFHLCLAVNNRKVQQVVFLRIHLDSNGNIMGWQERWSESIADLSNIPKTVSNLSNESKTLFHSNGSCENSSSSNMEKTVKGGSLDIAVLQKNLFSAFLRKKTYIQRSEWYHSRVNKIINWSKEQAPRLFSSPVDLGDIYSEFVELENPFVVAYGISAVQQVHRGIRILTRLLFQYMDCNIMSVVHPNPETVIAVYRIYGKGRFLGGRVQYLSRNIMTIDLEGKIVRHQETWNVERNEIVKMWLSNE</sequence>
<dbReference type="SUPFAM" id="SSF54427">
    <property type="entry name" value="NTF2-like"/>
    <property type="match status" value="1"/>
</dbReference>
<dbReference type="Proteomes" id="UP000030680">
    <property type="component" value="Unassembled WGS sequence"/>
</dbReference>
<organism evidence="1 2">
    <name type="scientific">Galdieria sulphuraria</name>
    <name type="common">Red alga</name>
    <dbReference type="NCBI Taxonomy" id="130081"/>
    <lineage>
        <taxon>Eukaryota</taxon>
        <taxon>Rhodophyta</taxon>
        <taxon>Bangiophyceae</taxon>
        <taxon>Galdieriales</taxon>
        <taxon>Galdieriaceae</taxon>
        <taxon>Galdieria</taxon>
    </lineage>
</organism>
<dbReference type="AlphaFoldDB" id="M2XT83"/>
<dbReference type="GeneID" id="17085617"/>
<protein>
    <submittedName>
        <fullName evidence="1">Uncharacterized protein</fullName>
    </submittedName>
</protein>
<dbReference type="KEGG" id="gsl:Gasu_57730"/>
<dbReference type="EMBL" id="KB454545">
    <property type="protein sequence ID" value="EME26654.1"/>
    <property type="molecule type" value="Genomic_DNA"/>
</dbReference>
<dbReference type="RefSeq" id="XP_005703174.1">
    <property type="nucleotide sequence ID" value="XM_005703117.1"/>
</dbReference>
<gene>
    <name evidence="1" type="ORF">Gasu_57730</name>
</gene>
<evidence type="ECO:0000313" key="2">
    <source>
        <dbReference type="Proteomes" id="UP000030680"/>
    </source>
</evidence>
<dbReference type="OrthoDB" id="7915at2759"/>